<sequence length="300" mass="33128">MKTFRIVILLTIGIMLTPGTPSSRSAVVFTDDTGTTLSLSSPARRVVPLYGAFLEMLMAIGAGDSIVARTRADSVIPGARHLPSVGTHMKPNLELIVSAKPDLVVLTTSQKGRISEILHLEKLGIPVAAFNPTDFESIFSTMIRLGIATGHEHEARMKVEEMRTKLRTFGEIVQKSGRKYTAFFEVREQPLTAAGTDSIVNQILQAAGLENIVKTPRKFIQFSVETLLSEDPDYYIIQKGPMNPNPSDPRSRPHIQRLKAVRENRVLIVDEYLFSRPGPSCVEAVGFLVERIYGARESVK</sequence>
<reference evidence="2 3" key="1">
    <citation type="submission" date="2016-10" db="EMBL/GenBank/DDBJ databases">
        <authorList>
            <person name="de Groot N.N."/>
        </authorList>
    </citation>
    <scope>NUCLEOTIDE SEQUENCE [LARGE SCALE GENOMIC DNA]</scope>
    <source>
        <strain evidence="2 3">DSM 9990</strain>
    </source>
</reference>
<evidence type="ECO:0000313" key="2">
    <source>
        <dbReference type="EMBL" id="SFM72512.1"/>
    </source>
</evidence>
<accession>A0A1I4T708</accession>
<dbReference type="Gene3D" id="3.40.50.1980">
    <property type="entry name" value="Nitrogenase molybdenum iron protein domain"/>
    <property type="match status" value="2"/>
</dbReference>
<dbReference type="PANTHER" id="PTHR30535">
    <property type="entry name" value="VITAMIN B12-BINDING PROTEIN"/>
    <property type="match status" value="1"/>
</dbReference>
<dbReference type="STRING" id="39841.SAMN05660836_01265"/>
<keyword evidence="3" id="KW-1185">Reference proteome</keyword>
<dbReference type="InterPro" id="IPR002491">
    <property type="entry name" value="ABC_transptr_periplasmic_BD"/>
</dbReference>
<dbReference type="AlphaFoldDB" id="A0A1I4T708"/>
<dbReference type="EMBL" id="FOUU01000003">
    <property type="protein sequence ID" value="SFM72512.1"/>
    <property type="molecule type" value="Genomic_DNA"/>
</dbReference>
<dbReference type="Proteomes" id="UP000199611">
    <property type="component" value="Unassembled WGS sequence"/>
</dbReference>
<dbReference type="InterPro" id="IPR050902">
    <property type="entry name" value="ABC_Transporter_SBP"/>
</dbReference>
<dbReference type="Pfam" id="PF01497">
    <property type="entry name" value="Peripla_BP_2"/>
    <property type="match status" value="1"/>
</dbReference>
<organism evidence="2 3">
    <name type="scientific">Thermodesulforhabdus norvegica</name>
    <dbReference type="NCBI Taxonomy" id="39841"/>
    <lineage>
        <taxon>Bacteria</taxon>
        <taxon>Pseudomonadati</taxon>
        <taxon>Thermodesulfobacteriota</taxon>
        <taxon>Syntrophobacteria</taxon>
        <taxon>Syntrophobacterales</taxon>
        <taxon>Thermodesulforhabdaceae</taxon>
        <taxon>Thermodesulforhabdus</taxon>
    </lineage>
</organism>
<dbReference type="PANTHER" id="PTHR30535:SF34">
    <property type="entry name" value="MOLYBDATE-BINDING PROTEIN MOLA"/>
    <property type="match status" value="1"/>
</dbReference>
<evidence type="ECO:0000259" key="1">
    <source>
        <dbReference type="PROSITE" id="PS50983"/>
    </source>
</evidence>
<name>A0A1I4T708_9BACT</name>
<gene>
    <name evidence="2" type="ORF">SAMN05660836_01265</name>
</gene>
<dbReference type="SUPFAM" id="SSF53807">
    <property type="entry name" value="Helical backbone' metal receptor"/>
    <property type="match status" value="1"/>
</dbReference>
<evidence type="ECO:0000313" key="3">
    <source>
        <dbReference type="Proteomes" id="UP000199611"/>
    </source>
</evidence>
<dbReference type="RefSeq" id="WP_093394343.1">
    <property type="nucleotide sequence ID" value="NZ_FOUU01000003.1"/>
</dbReference>
<dbReference type="PROSITE" id="PS50983">
    <property type="entry name" value="FE_B12_PBP"/>
    <property type="match status" value="1"/>
</dbReference>
<dbReference type="GO" id="GO:0071281">
    <property type="term" value="P:cellular response to iron ion"/>
    <property type="evidence" value="ECO:0007669"/>
    <property type="project" value="TreeGrafter"/>
</dbReference>
<feature type="domain" description="Fe/B12 periplasmic-binding" evidence="1">
    <location>
        <begin position="45"/>
        <end position="296"/>
    </location>
</feature>
<dbReference type="OrthoDB" id="9787772at2"/>
<protein>
    <submittedName>
        <fullName evidence="2">Iron complex transport system substrate-binding protein</fullName>
    </submittedName>
</protein>
<proteinExistence type="predicted"/>